<dbReference type="PROSITE" id="PS50238">
    <property type="entry name" value="RHOGAP"/>
    <property type="match status" value="1"/>
</dbReference>
<accession>A0A377GK74</accession>
<dbReference type="RefSeq" id="WP_058468307.1">
    <property type="nucleotide sequence ID" value="NZ_CAAAIX010000012.1"/>
</dbReference>
<proteinExistence type="predicted"/>
<dbReference type="AlphaFoldDB" id="A0A377GK74"/>
<gene>
    <name evidence="3" type="ORF">NCTC11401_02046</name>
    <name evidence="2" type="ORF">SAMN05421777_11256</name>
</gene>
<sequence>MPSNEKLRQKKIESLQYAALILINILDKSIDKNAIEGIFRISGAKRLIDSKIDEIQKGKMDFGTLNQLEQAALLKTVIRELQNIGEPFISYDKFDNLKKAKEKIHETQPKLGEPFNEARIEYDDLIYNLLNEGSDINKKIAFRLLVLLNKVSTKPTAKMPATNLAIVMTPNILKIPSEISLQNQALISLSMNGVCSDLIEKIGDIKKPEIHLQGTHYEAQTIDVSENRFHLFNASSDKLDAAYEGLKGDVLKSRILLNFKQRLEKATLENLDQEVDQIKTTSEYNVLASSQGLTTWVLSFFMQRDTSSVKAFREMVAERRSDLEFERTLEMK</sequence>
<dbReference type="SUPFAM" id="SSF48350">
    <property type="entry name" value="GTPase activation domain, GAP"/>
    <property type="match status" value="1"/>
</dbReference>
<dbReference type="EMBL" id="UGGV01000001">
    <property type="protein sequence ID" value="STO25216.1"/>
    <property type="molecule type" value="Genomic_DNA"/>
</dbReference>
<organism evidence="3 5">
    <name type="scientific">Fluoribacter gormanii</name>
    <dbReference type="NCBI Taxonomy" id="464"/>
    <lineage>
        <taxon>Bacteria</taxon>
        <taxon>Pseudomonadati</taxon>
        <taxon>Pseudomonadota</taxon>
        <taxon>Gammaproteobacteria</taxon>
        <taxon>Legionellales</taxon>
        <taxon>Legionellaceae</taxon>
        <taxon>Fluoribacter</taxon>
    </lineage>
</organism>
<evidence type="ECO:0000313" key="5">
    <source>
        <dbReference type="Proteomes" id="UP000254374"/>
    </source>
</evidence>
<dbReference type="Pfam" id="PF00620">
    <property type="entry name" value="RhoGAP"/>
    <property type="match status" value="1"/>
</dbReference>
<dbReference type="InterPro" id="IPR028057">
    <property type="entry name" value="DrrA_P4M"/>
</dbReference>
<protein>
    <submittedName>
        <fullName evidence="2 3">RhoGAP domain</fullName>
    </submittedName>
</protein>
<dbReference type="GO" id="GO:0007264">
    <property type="term" value="P:small GTPase-mediated signal transduction"/>
    <property type="evidence" value="ECO:0007669"/>
    <property type="project" value="TreeGrafter"/>
</dbReference>
<dbReference type="Gene3D" id="1.20.1280.280">
    <property type="match status" value="1"/>
</dbReference>
<evidence type="ECO:0000313" key="2">
    <source>
        <dbReference type="EMBL" id="SIR44344.1"/>
    </source>
</evidence>
<dbReference type="STRING" id="464.Lgor_1824"/>
<name>A0A377GK74_9GAMM</name>
<evidence type="ECO:0000313" key="4">
    <source>
        <dbReference type="Proteomes" id="UP000186808"/>
    </source>
</evidence>
<feature type="domain" description="Rho-GAP" evidence="1">
    <location>
        <begin position="1"/>
        <end position="206"/>
    </location>
</feature>
<dbReference type="PANTHER" id="PTHR45808">
    <property type="entry name" value="RHO GTPASE-ACTIVATING PROTEIN 68F"/>
    <property type="match status" value="1"/>
</dbReference>
<dbReference type="GO" id="GO:0044161">
    <property type="term" value="C:host cell cytoplasmic vesicle"/>
    <property type="evidence" value="ECO:0007669"/>
    <property type="project" value="InterPro"/>
</dbReference>
<keyword evidence="4" id="KW-1185">Reference proteome</keyword>
<reference evidence="2 4" key="1">
    <citation type="submission" date="2017-01" db="EMBL/GenBank/DDBJ databases">
        <authorList>
            <person name="Varghese N."/>
            <person name="Submissions S."/>
        </authorList>
    </citation>
    <scope>NUCLEOTIDE SEQUENCE [LARGE SCALE GENOMIC DNA]</scope>
    <source>
        <strain evidence="2 4">ATCC 33342</strain>
    </source>
</reference>
<dbReference type="Gene3D" id="1.10.555.10">
    <property type="entry name" value="Rho GTPase activation protein"/>
    <property type="match status" value="1"/>
</dbReference>
<dbReference type="EMBL" id="FTNL01000012">
    <property type="protein sequence ID" value="SIR44344.1"/>
    <property type="molecule type" value="Genomic_DNA"/>
</dbReference>
<dbReference type="InterPro" id="IPR000198">
    <property type="entry name" value="RhoGAP_dom"/>
</dbReference>
<dbReference type="GO" id="GO:0005096">
    <property type="term" value="F:GTPase activator activity"/>
    <property type="evidence" value="ECO:0007669"/>
    <property type="project" value="TreeGrafter"/>
</dbReference>
<dbReference type="InterPro" id="IPR008936">
    <property type="entry name" value="Rho_GTPase_activation_prot"/>
</dbReference>
<dbReference type="GO" id="GO:0031267">
    <property type="term" value="F:small GTPase binding"/>
    <property type="evidence" value="ECO:0007669"/>
    <property type="project" value="InterPro"/>
</dbReference>
<reference evidence="3 5" key="2">
    <citation type="submission" date="2018-06" db="EMBL/GenBank/DDBJ databases">
        <authorList>
            <consortium name="Pathogen Informatics"/>
            <person name="Doyle S."/>
        </authorList>
    </citation>
    <scope>NUCLEOTIDE SEQUENCE [LARGE SCALE GENOMIC DNA]</scope>
    <source>
        <strain evidence="3 5">NCTC11401</strain>
    </source>
</reference>
<evidence type="ECO:0000313" key="3">
    <source>
        <dbReference type="EMBL" id="STO25216.1"/>
    </source>
</evidence>
<dbReference type="InterPro" id="IPR038346">
    <property type="entry name" value="DrrA_PI4P-bd_sf"/>
</dbReference>
<dbReference type="SMART" id="SM00324">
    <property type="entry name" value="RhoGAP"/>
    <property type="match status" value="1"/>
</dbReference>
<dbReference type="GO" id="GO:0005737">
    <property type="term" value="C:cytoplasm"/>
    <property type="evidence" value="ECO:0007669"/>
    <property type="project" value="TreeGrafter"/>
</dbReference>
<dbReference type="PANTHER" id="PTHR45808:SF2">
    <property type="entry name" value="RHO GTPASE-ACTIVATING PROTEIN 68F"/>
    <property type="match status" value="1"/>
</dbReference>
<evidence type="ECO:0000259" key="1">
    <source>
        <dbReference type="PROSITE" id="PS50238"/>
    </source>
</evidence>
<dbReference type="Proteomes" id="UP000254374">
    <property type="component" value="Unassembled WGS sequence"/>
</dbReference>
<dbReference type="Pfam" id="PF14860">
    <property type="entry name" value="DrrA_P4M"/>
    <property type="match status" value="1"/>
</dbReference>
<dbReference type="OrthoDB" id="5654249at2"/>
<dbReference type="Proteomes" id="UP000186808">
    <property type="component" value="Unassembled WGS sequence"/>
</dbReference>